<keyword evidence="3 9" id="KW-0812">Transmembrane</keyword>
<reference evidence="11" key="1">
    <citation type="submission" date="2017-01" db="EMBL/GenBank/DDBJ databases">
        <title>An insight into the sialome and mialome of the horn fly, Haematobia irritans.</title>
        <authorList>
            <person name="Breijo M."/>
            <person name="Boiani M."/>
            <person name="Ures X."/>
            <person name="Rocha S."/>
            <person name="Sequeira M."/>
            <person name="Ribeiro J.M."/>
        </authorList>
    </citation>
    <scope>NUCLEOTIDE SEQUENCE</scope>
</reference>
<dbReference type="EMBL" id="GFDG01000047">
    <property type="protein sequence ID" value="JAV18752.1"/>
    <property type="molecule type" value="Transcribed_RNA"/>
</dbReference>
<evidence type="ECO:0000256" key="3">
    <source>
        <dbReference type="ARBA" id="ARBA00022692"/>
    </source>
</evidence>
<evidence type="ECO:0000256" key="5">
    <source>
        <dbReference type="ARBA" id="ARBA00022989"/>
    </source>
</evidence>
<keyword evidence="5 9" id="KW-1133">Transmembrane helix</keyword>
<dbReference type="GO" id="GO:0098552">
    <property type="term" value="C:side of membrane"/>
    <property type="evidence" value="ECO:0007669"/>
    <property type="project" value="UniProtKB-KW"/>
</dbReference>
<feature type="signal peptide" evidence="10">
    <location>
        <begin position="1"/>
        <end position="22"/>
    </location>
</feature>
<sequence>MSSSKYLLAVALFIALANSAFALHCYQCSSLQDPKCGEHFESNDNMKVDCSRVNAPIFLFNLISGRRVNATGCMKQKLESTYGGVSHIQRSCYFGDIGRTETGCQIDPTNIAVKQSSCDVCSGDLCNASSSLTPAVVAIVLFFGMARIFS</sequence>
<dbReference type="AlphaFoldDB" id="A0A1L8EJ53"/>
<evidence type="ECO:0000256" key="8">
    <source>
        <dbReference type="ARBA" id="ARBA00023288"/>
    </source>
</evidence>
<evidence type="ECO:0000256" key="4">
    <source>
        <dbReference type="ARBA" id="ARBA00022729"/>
    </source>
</evidence>
<evidence type="ECO:0000256" key="10">
    <source>
        <dbReference type="SAM" id="SignalP"/>
    </source>
</evidence>
<dbReference type="GO" id="GO:0032222">
    <property type="term" value="P:regulation of synaptic transmission, cholinergic"/>
    <property type="evidence" value="ECO:0007669"/>
    <property type="project" value="InterPro"/>
</dbReference>
<keyword evidence="6 9" id="KW-0472">Membrane</keyword>
<evidence type="ECO:0000256" key="6">
    <source>
        <dbReference type="ARBA" id="ARBA00023136"/>
    </source>
</evidence>
<organism evidence="11">
    <name type="scientific">Haematobia irritans</name>
    <name type="common">Horn fly</name>
    <name type="synonym">Conops irritans</name>
    <dbReference type="NCBI Taxonomy" id="7368"/>
    <lineage>
        <taxon>Eukaryota</taxon>
        <taxon>Metazoa</taxon>
        <taxon>Ecdysozoa</taxon>
        <taxon>Arthropoda</taxon>
        <taxon>Hexapoda</taxon>
        <taxon>Insecta</taxon>
        <taxon>Pterygota</taxon>
        <taxon>Neoptera</taxon>
        <taxon>Endopterygota</taxon>
        <taxon>Diptera</taxon>
        <taxon>Brachycera</taxon>
        <taxon>Muscomorpha</taxon>
        <taxon>Muscoidea</taxon>
        <taxon>Muscidae</taxon>
        <taxon>Haematobia</taxon>
    </lineage>
</organism>
<keyword evidence="2" id="KW-0336">GPI-anchor</keyword>
<keyword evidence="7" id="KW-0325">Glycoprotein</keyword>
<evidence type="ECO:0000313" key="11">
    <source>
        <dbReference type="EMBL" id="JAV18752.1"/>
    </source>
</evidence>
<name>A0A1L8EJ53_HAEIR</name>
<dbReference type="GO" id="GO:0030431">
    <property type="term" value="P:sleep"/>
    <property type="evidence" value="ECO:0007669"/>
    <property type="project" value="InterPro"/>
</dbReference>
<protein>
    <submittedName>
        <fullName evidence="11">Uncharacterized protein</fullName>
    </submittedName>
</protein>
<comment type="subcellular location">
    <subcellularLocation>
        <location evidence="1">Membrane</location>
        <topology evidence="1">Lipid-anchor</topology>
        <topology evidence="1">GPI-anchor</topology>
    </subcellularLocation>
</comment>
<dbReference type="Pfam" id="PF17064">
    <property type="entry name" value="QVR"/>
    <property type="match status" value="1"/>
</dbReference>
<proteinExistence type="predicted"/>
<evidence type="ECO:0000256" key="1">
    <source>
        <dbReference type="ARBA" id="ARBA00004589"/>
    </source>
</evidence>
<feature type="transmembrane region" description="Helical" evidence="9">
    <location>
        <begin position="131"/>
        <end position="149"/>
    </location>
</feature>
<keyword evidence="4 10" id="KW-0732">Signal</keyword>
<dbReference type="InterPro" id="IPR050975">
    <property type="entry name" value="Sleep_regulator"/>
</dbReference>
<keyword evidence="8" id="KW-0449">Lipoprotein</keyword>
<feature type="chain" id="PRO_5012001678" evidence="10">
    <location>
        <begin position="23"/>
        <end position="150"/>
    </location>
</feature>
<dbReference type="InterPro" id="IPR031424">
    <property type="entry name" value="QVR-like"/>
</dbReference>
<dbReference type="PANTHER" id="PTHR33562">
    <property type="entry name" value="ATILLA, ISOFORM B-RELATED-RELATED"/>
    <property type="match status" value="1"/>
</dbReference>
<accession>A0A1L8EJ53</accession>
<evidence type="ECO:0000256" key="2">
    <source>
        <dbReference type="ARBA" id="ARBA00022622"/>
    </source>
</evidence>
<evidence type="ECO:0000256" key="7">
    <source>
        <dbReference type="ARBA" id="ARBA00023180"/>
    </source>
</evidence>
<evidence type="ECO:0000256" key="9">
    <source>
        <dbReference type="SAM" id="Phobius"/>
    </source>
</evidence>
<dbReference type="PANTHER" id="PTHR33562:SF18">
    <property type="entry name" value="BOUDIN-RELATED"/>
    <property type="match status" value="1"/>
</dbReference>